<keyword evidence="10" id="KW-0067">ATP-binding</keyword>
<evidence type="ECO:0000313" key="19">
    <source>
        <dbReference type="EMBL" id="RCJ29463.1"/>
    </source>
</evidence>
<comment type="catalytic activity">
    <reaction evidence="1">
        <text>ATP + protein L-histidine = ADP + protein N-phospho-L-histidine.</text>
        <dbReference type="EC" id="2.7.13.3"/>
    </reaction>
</comment>
<reference evidence="19" key="1">
    <citation type="submission" date="2016-04" db="EMBL/GenBank/DDBJ databases">
        <authorList>
            <person name="Tabuchi Yagui T.R."/>
        </authorList>
    </citation>
    <scope>NUCLEOTIDE SEQUENCE [LARGE SCALE GENOMIC DNA]</scope>
    <source>
        <strain evidence="19">NIES-26</strain>
    </source>
</reference>
<dbReference type="InterPro" id="IPR003661">
    <property type="entry name" value="HisK_dim/P_dom"/>
</dbReference>
<dbReference type="EMBL" id="LXQD01000293">
    <property type="protein sequence ID" value="RCJ29463.1"/>
    <property type="molecule type" value="Genomic_DNA"/>
</dbReference>
<dbReference type="InterPro" id="IPR036890">
    <property type="entry name" value="HATPase_C_sf"/>
</dbReference>
<keyword evidence="13" id="KW-0472">Membrane</keyword>
<dbReference type="InterPro" id="IPR011006">
    <property type="entry name" value="CheY-like_superfamily"/>
</dbReference>
<dbReference type="SMART" id="SM00387">
    <property type="entry name" value="HATPase_c"/>
    <property type="match status" value="1"/>
</dbReference>
<evidence type="ECO:0000256" key="8">
    <source>
        <dbReference type="ARBA" id="ARBA00022741"/>
    </source>
</evidence>
<evidence type="ECO:0000256" key="10">
    <source>
        <dbReference type="ARBA" id="ARBA00022840"/>
    </source>
</evidence>
<accession>A0A367R1J2</accession>
<dbReference type="FunFam" id="3.30.565.10:FF:000010">
    <property type="entry name" value="Sensor histidine kinase RcsC"/>
    <property type="match status" value="1"/>
</dbReference>
<dbReference type="InterPro" id="IPR004358">
    <property type="entry name" value="Sig_transdc_His_kin-like_C"/>
</dbReference>
<evidence type="ECO:0000313" key="20">
    <source>
        <dbReference type="Proteomes" id="UP000252107"/>
    </source>
</evidence>
<evidence type="ECO:0000256" key="2">
    <source>
        <dbReference type="ARBA" id="ARBA00004370"/>
    </source>
</evidence>
<keyword evidence="20" id="KW-1185">Reference proteome</keyword>
<keyword evidence="9 19" id="KW-0418">Kinase</keyword>
<evidence type="ECO:0000256" key="1">
    <source>
        <dbReference type="ARBA" id="ARBA00000085"/>
    </source>
</evidence>
<proteinExistence type="inferred from homology"/>
<dbReference type="Pfam" id="PF00512">
    <property type="entry name" value="HisKA"/>
    <property type="match status" value="1"/>
</dbReference>
<dbReference type="AlphaFoldDB" id="A0A367R1J2"/>
<dbReference type="PRINTS" id="PR00344">
    <property type="entry name" value="BCTRLSENSOR"/>
</dbReference>
<comment type="subcellular location">
    <subcellularLocation>
        <location evidence="2">Membrane</location>
    </subcellularLocation>
</comment>
<keyword evidence="8" id="KW-0547">Nucleotide-binding</keyword>
<dbReference type="InterPro" id="IPR003594">
    <property type="entry name" value="HATPase_dom"/>
</dbReference>
<evidence type="ECO:0000256" key="11">
    <source>
        <dbReference type="ARBA" id="ARBA00022989"/>
    </source>
</evidence>
<evidence type="ECO:0000256" key="15">
    <source>
        <dbReference type="PROSITE-ProRule" id="PRU00169"/>
    </source>
</evidence>
<evidence type="ECO:0000259" key="18">
    <source>
        <dbReference type="PROSITE" id="PS50110"/>
    </source>
</evidence>
<dbReference type="PROSITE" id="PS50110">
    <property type="entry name" value="RESPONSE_REGULATORY"/>
    <property type="match status" value="1"/>
</dbReference>
<dbReference type="PROSITE" id="PS50109">
    <property type="entry name" value="HIS_KIN"/>
    <property type="match status" value="1"/>
</dbReference>
<dbReference type="Gene3D" id="3.30.565.10">
    <property type="entry name" value="Histidine kinase-like ATPase, C-terminal domain"/>
    <property type="match status" value="1"/>
</dbReference>
<dbReference type="SMART" id="SM00388">
    <property type="entry name" value="HisKA"/>
    <property type="match status" value="1"/>
</dbReference>
<dbReference type="SMART" id="SM00448">
    <property type="entry name" value="REC"/>
    <property type="match status" value="1"/>
</dbReference>
<evidence type="ECO:0000256" key="13">
    <source>
        <dbReference type="ARBA" id="ARBA00023136"/>
    </source>
</evidence>
<evidence type="ECO:0000256" key="4">
    <source>
        <dbReference type="ARBA" id="ARBA00012438"/>
    </source>
</evidence>
<dbReference type="SUPFAM" id="SSF55874">
    <property type="entry name" value="ATPase domain of HSP90 chaperone/DNA topoisomerase II/histidine kinase"/>
    <property type="match status" value="1"/>
</dbReference>
<keyword evidence="12" id="KW-0902">Two-component regulatory system</keyword>
<dbReference type="Gene3D" id="3.40.50.2300">
    <property type="match status" value="1"/>
</dbReference>
<evidence type="ECO:0000256" key="3">
    <source>
        <dbReference type="ARBA" id="ARBA00006402"/>
    </source>
</evidence>
<dbReference type="CDD" id="cd17546">
    <property type="entry name" value="REC_hyHK_CKI1_RcsC-like"/>
    <property type="match status" value="1"/>
</dbReference>
<dbReference type="SUPFAM" id="SSF52172">
    <property type="entry name" value="CheY-like"/>
    <property type="match status" value="1"/>
</dbReference>
<evidence type="ECO:0000256" key="12">
    <source>
        <dbReference type="ARBA" id="ARBA00023012"/>
    </source>
</evidence>
<name>A0A367R1J2_9NOSO</name>
<dbReference type="Pfam" id="PF00072">
    <property type="entry name" value="Response_reg"/>
    <property type="match status" value="1"/>
</dbReference>
<dbReference type="InterPro" id="IPR036097">
    <property type="entry name" value="HisK_dim/P_sf"/>
</dbReference>
<evidence type="ECO:0000256" key="16">
    <source>
        <dbReference type="SAM" id="Coils"/>
    </source>
</evidence>
<dbReference type="GO" id="GO:0005524">
    <property type="term" value="F:ATP binding"/>
    <property type="evidence" value="ECO:0007669"/>
    <property type="project" value="UniProtKB-KW"/>
</dbReference>
<dbReference type="PANTHER" id="PTHR43047">
    <property type="entry name" value="TWO-COMPONENT HISTIDINE PROTEIN KINASE"/>
    <property type="match status" value="1"/>
</dbReference>
<dbReference type="CDD" id="cd16922">
    <property type="entry name" value="HATPase_EvgS-ArcB-TorS-like"/>
    <property type="match status" value="1"/>
</dbReference>
<dbReference type="Pfam" id="PF02518">
    <property type="entry name" value="HATPase_c"/>
    <property type="match status" value="1"/>
</dbReference>
<evidence type="ECO:0000259" key="17">
    <source>
        <dbReference type="PROSITE" id="PS50109"/>
    </source>
</evidence>
<evidence type="ECO:0000256" key="14">
    <source>
        <dbReference type="ARBA" id="ARBA00074306"/>
    </source>
</evidence>
<evidence type="ECO:0000256" key="5">
    <source>
        <dbReference type="ARBA" id="ARBA00022553"/>
    </source>
</evidence>
<sequence length="537" mass="60504">MQAFDRESKYQELEKENRILKKQLERSTADRMRLEETIEKRQSLLRQAIQELRESQEKLESQRIQLEAAKIVADKANEAKSEFLANMSHELRTPLNGILGYVQILQRSQTLSEKDKKGVSIIHHCGSHLLTLINDILDLSKIEARKLELNLTTFHLPSFLQGVVEICRVRAEQKGIAFIYEPNSPLPTGIRADEKRLRQVLLNLLGNAIKFTDWGSVTFRIHTQAFDSQGKSWQRLCFEVIDTGVGMSPDQLEKIFLPFEQVGSTKKQTEGTGLGLAISLKIVALMGSQIEVQSEPNKGSTFWFELEVPEAENWAIASTTTQQGTIVGYQGKKRLVLVVDDKWENRSVIVNLLEPIGFAVVEAENGQVGLDKALKMQPDLVITDLTMPIMHGFELLKHLRQSPQLKHVVAIASSASVFDVDRHQSLDGGADAFLPKPVQADLLLEIICKYLKLTWVYDQTATTERSLTNLTKMVLPSAEILNCLHELAQDGEIDAVAAEAEKLKLAHPEYTDFAQQVIQMAEDCQLKQIKDFLKQSL</sequence>
<comment type="caution">
    <text evidence="19">The sequence shown here is derived from an EMBL/GenBank/DDBJ whole genome shotgun (WGS) entry which is preliminary data.</text>
</comment>
<dbReference type="Gene3D" id="1.10.287.130">
    <property type="match status" value="1"/>
</dbReference>
<dbReference type="EC" id="2.7.13.3" evidence="4"/>
<feature type="domain" description="Histidine kinase" evidence="17">
    <location>
        <begin position="86"/>
        <end position="310"/>
    </location>
</feature>
<feature type="domain" description="Response regulatory" evidence="18">
    <location>
        <begin position="335"/>
        <end position="451"/>
    </location>
</feature>
<keyword evidence="11" id="KW-1133">Transmembrane helix</keyword>
<feature type="coiled-coil region" evidence="16">
    <location>
        <begin position="3"/>
        <end position="79"/>
    </location>
</feature>
<gene>
    <name evidence="19" type="ORF">A6770_22305</name>
</gene>
<protein>
    <recommendedName>
        <fullName evidence="14">Circadian input-output histidine kinase CikA</fullName>
        <ecNumber evidence="4">2.7.13.3</ecNumber>
    </recommendedName>
</protein>
<dbReference type="InterPro" id="IPR001789">
    <property type="entry name" value="Sig_transdc_resp-reg_receiver"/>
</dbReference>
<evidence type="ECO:0000256" key="6">
    <source>
        <dbReference type="ARBA" id="ARBA00022679"/>
    </source>
</evidence>
<keyword evidence="16" id="KW-0175">Coiled coil</keyword>
<dbReference type="FunFam" id="1.10.287.130:FF:000004">
    <property type="entry name" value="Ethylene receptor 1"/>
    <property type="match status" value="1"/>
</dbReference>
<keyword evidence="7" id="KW-0812">Transmembrane</keyword>
<evidence type="ECO:0000256" key="9">
    <source>
        <dbReference type="ARBA" id="ARBA00022777"/>
    </source>
</evidence>
<comment type="similarity">
    <text evidence="3">In the N-terminal section; belongs to the phytochrome family.</text>
</comment>
<dbReference type="Proteomes" id="UP000252107">
    <property type="component" value="Unassembled WGS sequence"/>
</dbReference>
<dbReference type="InterPro" id="IPR005467">
    <property type="entry name" value="His_kinase_dom"/>
</dbReference>
<dbReference type="GO" id="GO:0000155">
    <property type="term" value="F:phosphorelay sensor kinase activity"/>
    <property type="evidence" value="ECO:0007669"/>
    <property type="project" value="InterPro"/>
</dbReference>
<feature type="modified residue" description="4-aspartylphosphate" evidence="15">
    <location>
        <position position="384"/>
    </location>
</feature>
<organism evidence="19 20">
    <name type="scientific">Nostoc minutum NIES-26</name>
    <dbReference type="NCBI Taxonomy" id="1844469"/>
    <lineage>
        <taxon>Bacteria</taxon>
        <taxon>Bacillati</taxon>
        <taxon>Cyanobacteriota</taxon>
        <taxon>Cyanophyceae</taxon>
        <taxon>Nostocales</taxon>
        <taxon>Nostocaceae</taxon>
        <taxon>Nostoc</taxon>
    </lineage>
</organism>
<evidence type="ECO:0000256" key="7">
    <source>
        <dbReference type="ARBA" id="ARBA00022692"/>
    </source>
</evidence>
<dbReference type="SUPFAM" id="SSF47384">
    <property type="entry name" value="Homodimeric domain of signal transducing histidine kinase"/>
    <property type="match status" value="1"/>
</dbReference>
<keyword evidence="6" id="KW-0808">Transferase</keyword>
<dbReference type="GO" id="GO:0016020">
    <property type="term" value="C:membrane"/>
    <property type="evidence" value="ECO:0007669"/>
    <property type="project" value="UniProtKB-SubCell"/>
</dbReference>
<keyword evidence="5 15" id="KW-0597">Phosphoprotein</keyword>
<dbReference type="CDD" id="cd00082">
    <property type="entry name" value="HisKA"/>
    <property type="match status" value="1"/>
</dbReference>